<dbReference type="GO" id="GO:0004721">
    <property type="term" value="F:phosphoprotein phosphatase activity"/>
    <property type="evidence" value="ECO:0007669"/>
    <property type="project" value="UniProtKB-KW"/>
</dbReference>
<dbReference type="GO" id="GO:0015018">
    <property type="term" value="F:galactosylgalactosylxylosylprotein 3-beta-glucuronosyltransferase activity"/>
    <property type="evidence" value="ECO:0007669"/>
    <property type="project" value="UniProtKB-UniRule"/>
</dbReference>
<feature type="site" description="Interaction with galactose moiety of substrate glycoprotein" evidence="30">
    <location>
        <position position="867"/>
    </location>
</feature>
<evidence type="ECO:0000256" key="19">
    <source>
        <dbReference type="ARBA" id="ARBA00022989"/>
    </source>
</evidence>
<dbReference type="InterPro" id="IPR001453">
    <property type="entry name" value="MoaB/Mog_dom"/>
</dbReference>
<dbReference type="PROSITE" id="PS50056">
    <property type="entry name" value="TYR_PHOSPHATASE_2"/>
    <property type="match status" value="1"/>
</dbReference>
<dbReference type="PROSITE" id="PS00383">
    <property type="entry name" value="TYR_PHOSPHATASE_1"/>
    <property type="match status" value="1"/>
</dbReference>
<dbReference type="Pfam" id="PF00782">
    <property type="entry name" value="DSPc"/>
    <property type="match status" value="1"/>
</dbReference>
<feature type="domain" description="Tyrosine specific protein phosphatases" evidence="33">
    <location>
        <begin position="23"/>
        <end position="68"/>
    </location>
</feature>
<reference evidence="35" key="1">
    <citation type="submission" date="2014-01" db="EMBL/GenBank/DDBJ databases">
        <title>The Genome Sequence of Anopheles farauti FAR1 (V2).</title>
        <authorList>
            <consortium name="The Broad Institute Genomics Platform"/>
            <person name="Neafsey D.E."/>
            <person name="Besansky N."/>
            <person name="Howell P."/>
            <person name="Walton C."/>
            <person name="Young S.K."/>
            <person name="Zeng Q."/>
            <person name="Gargeya S."/>
            <person name="Fitzgerald M."/>
            <person name="Haas B."/>
            <person name="Abouelleil A."/>
            <person name="Allen A.W."/>
            <person name="Alvarado L."/>
            <person name="Arachchi H.M."/>
            <person name="Berlin A.M."/>
            <person name="Chapman S.B."/>
            <person name="Gainer-Dewar J."/>
            <person name="Goldberg J."/>
            <person name="Griggs A."/>
            <person name="Gujja S."/>
            <person name="Hansen M."/>
            <person name="Howarth C."/>
            <person name="Imamovic A."/>
            <person name="Ireland A."/>
            <person name="Larimer J."/>
            <person name="McCowan C."/>
            <person name="Murphy C."/>
            <person name="Pearson M."/>
            <person name="Poon T.W."/>
            <person name="Priest M."/>
            <person name="Roberts A."/>
            <person name="Saif S."/>
            <person name="Shea T."/>
            <person name="Sisk P."/>
            <person name="Sykes S."/>
            <person name="Wortman J."/>
            <person name="Nusbaum C."/>
            <person name="Birren B."/>
        </authorList>
    </citation>
    <scope>NUCLEOTIDE SEQUENCE [LARGE SCALE GENOMIC DNA]</scope>
    <source>
        <strain evidence="35">FAR1</strain>
    </source>
</reference>
<evidence type="ECO:0000256" key="5">
    <source>
        <dbReference type="ARBA" id="ARBA00005046"/>
    </source>
</evidence>
<dbReference type="InterPro" id="IPR000387">
    <property type="entry name" value="Tyr_Pase_dom"/>
</dbReference>
<keyword evidence="23" id="KW-0325">Glycoprotein</keyword>
<dbReference type="EC" id="2.4.1.135" evidence="31"/>
<keyword evidence="18 31" id="KW-0735">Signal-anchor</keyword>
<keyword evidence="17" id="KW-0904">Protein phosphatase</keyword>
<dbReference type="SUPFAM" id="SSF53218">
    <property type="entry name" value="Molybdenum cofactor biosynthesis proteins"/>
    <property type="match status" value="2"/>
</dbReference>
<reference evidence="34" key="2">
    <citation type="submission" date="2020-05" db="UniProtKB">
        <authorList>
            <consortium name="EnsemblMetazoa"/>
        </authorList>
    </citation>
    <scope>IDENTIFICATION</scope>
    <source>
        <strain evidence="34">FAR1</strain>
    </source>
</reference>
<dbReference type="Pfam" id="PF03454">
    <property type="entry name" value="MoeA_C"/>
    <property type="match status" value="1"/>
</dbReference>
<evidence type="ECO:0000256" key="31">
    <source>
        <dbReference type="RuleBase" id="RU363127"/>
    </source>
</evidence>
<dbReference type="SUPFAM" id="SSF63882">
    <property type="entry name" value="MoeA N-terminal region -like"/>
    <property type="match status" value="1"/>
</dbReference>
<dbReference type="EnsemblMetazoa" id="AFAF008127-RA">
    <property type="protein sequence ID" value="AFAF008127-PA"/>
    <property type="gene ID" value="AFAF008127"/>
</dbReference>
<dbReference type="AlphaFoldDB" id="A0A182QDS5"/>
<evidence type="ECO:0000256" key="28">
    <source>
        <dbReference type="PIRSR" id="PIRSR605027-2"/>
    </source>
</evidence>
<dbReference type="UniPathway" id="UPA00344"/>
<dbReference type="Pfam" id="PF03453">
    <property type="entry name" value="MoeA_N"/>
    <property type="match status" value="1"/>
</dbReference>
<dbReference type="InterPro" id="IPR029021">
    <property type="entry name" value="Prot-tyrosine_phosphatase-like"/>
</dbReference>
<dbReference type="GO" id="GO:0006777">
    <property type="term" value="P:Mo-molybdopterin cofactor biosynthetic process"/>
    <property type="evidence" value="ECO:0007669"/>
    <property type="project" value="UniProtKB-KW"/>
</dbReference>
<keyword evidence="16" id="KW-0460">Magnesium</keyword>
<dbReference type="EMBL" id="AXCN02000332">
    <property type="status" value="NOT_ANNOTATED_CDS"/>
    <property type="molecule type" value="Genomic_DNA"/>
</dbReference>
<dbReference type="Pfam" id="PF00994">
    <property type="entry name" value="MoCF_biosynth"/>
    <property type="match status" value="2"/>
</dbReference>
<keyword evidence="15" id="KW-0067">ATP-binding</keyword>
<dbReference type="FunFam" id="2.40.340.10:FF:000007">
    <property type="entry name" value="Molybdopterin molybdenumtransferase"/>
    <property type="match status" value="1"/>
</dbReference>
<dbReference type="GO" id="GO:0046872">
    <property type="term" value="F:metal ion binding"/>
    <property type="evidence" value="ECO:0007669"/>
    <property type="project" value="UniProtKB-KW"/>
</dbReference>
<dbReference type="CDD" id="cd00887">
    <property type="entry name" value="MoeA"/>
    <property type="match status" value="1"/>
</dbReference>
<keyword evidence="21" id="KW-0472">Membrane</keyword>
<dbReference type="PROSITE" id="PS50054">
    <property type="entry name" value="TYR_PHOSPHATASE_DUAL"/>
    <property type="match status" value="1"/>
</dbReference>
<dbReference type="InterPro" id="IPR016130">
    <property type="entry name" value="Tyr_Pase_AS"/>
</dbReference>
<evidence type="ECO:0000256" key="10">
    <source>
        <dbReference type="ARBA" id="ARBA00022679"/>
    </source>
</evidence>
<dbReference type="Proteomes" id="UP000075886">
    <property type="component" value="Unassembled WGS sequence"/>
</dbReference>
<comment type="subcellular location">
    <subcellularLocation>
        <location evidence="3 31">Golgi apparatus membrane</location>
        <topology evidence="3 31">Single-pass type II membrane protein</topology>
    </subcellularLocation>
</comment>
<evidence type="ECO:0000256" key="6">
    <source>
        <dbReference type="ARBA" id="ARBA00007589"/>
    </source>
</evidence>
<feature type="binding site" evidence="28">
    <location>
        <position position="795"/>
    </location>
    <ligand>
        <name>UDP-alpha-D-glucuronate</name>
        <dbReference type="ChEBI" id="CHEBI:58052"/>
    </ligand>
</feature>
<comment type="similarity">
    <text evidence="8">In the C-terminal section; belongs to the MoeA family.</text>
</comment>
<comment type="pathway">
    <text evidence="5">Cofactor biosynthesis; molybdopterin biosynthesis.</text>
</comment>
<evidence type="ECO:0000256" key="29">
    <source>
        <dbReference type="PIRSR" id="PIRSR605027-3"/>
    </source>
</evidence>
<feature type="binding site" evidence="28">
    <location>
        <begin position="949"/>
        <end position="951"/>
    </location>
    <ligand>
        <name>UDP-alpha-D-glucuronate</name>
        <dbReference type="ChEBI" id="CHEBI:58052"/>
    </ligand>
</feature>
<evidence type="ECO:0000256" key="1">
    <source>
        <dbReference type="ARBA" id="ARBA00001936"/>
    </source>
</evidence>
<feature type="binding site" evidence="28">
    <location>
        <begin position="832"/>
        <end position="834"/>
    </location>
    <ligand>
        <name>UDP-alpha-D-glucuronate</name>
        <dbReference type="ChEBI" id="CHEBI:58052"/>
    </ligand>
</feature>
<keyword evidence="12 29" id="KW-0479">Metal-binding</keyword>
<keyword evidence="24 29" id="KW-0464">Manganese</keyword>
<feature type="binding site" evidence="28">
    <location>
        <position position="750"/>
    </location>
    <ligand>
        <name>UDP-alpha-D-glucuronate</name>
        <dbReference type="ChEBI" id="CHEBI:58052"/>
    </ligand>
</feature>
<dbReference type="SUPFAM" id="SSF52799">
    <property type="entry name" value="(Phosphotyrosine protein) phosphatases II"/>
    <property type="match status" value="1"/>
</dbReference>
<evidence type="ECO:0000256" key="4">
    <source>
        <dbReference type="ARBA" id="ARBA00004922"/>
    </source>
</evidence>
<dbReference type="GO" id="GO:0000139">
    <property type="term" value="C:Golgi membrane"/>
    <property type="evidence" value="ECO:0007669"/>
    <property type="project" value="UniProtKB-SubCell"/>
</dbReference>
<dbReference type="PANTHER" id="PTHR10192:SF5">
    <property type="entry name" value="GEPHYRIN"/>
    <property type="match status" value="1"/>
</dbReference>
<comment type="cofactor">
    <cofactor evidence="2">
        <name>Mg(2+)</name>
        <dbReference type="ChEBI" id="CHEBI:18420"/>
    </cofactor>
</comment>
<accession>A0A182QDS5</accession>
<dbReference type="PANTHER" id="PTHR10192">
    <property type="entry name" value="MOLYBDOPTERIN BIOSYNTHESIS PROTEIN"/>
    <property type="match status" value="1"/>
</dbReference>
<evidence type="ECO:0000256" key="3">
    <source>
        <dbReference type="ARBA" id="ARBA00004323"/>
    </source>
</evidence>
<dbReference type="SUPFAM" id="SSF63867">
    <property type="entry name" value="MoeA C-terminal domain-like"/>
    <property type="match status" value="1"/>
</dbReference>
<dbReference type="VEuPathDB" id="VectorBase:AFAF008127"/>
<keyword evidence="25" id="KW-0511">Multifunctional enzyme</keyword>
<keyword evidence="10 31" id="KW-0808">Transferase</keyword>
<feature type="active site" description="Proton donor/acceptor" evidence="27">
    <location>
        <position position="922"/>
    </location>
</feature>
<evidence type="ECO:0000259" key="32">
    <source>
        <dbReference type="PROSITE" id="PS50054"/>
    </source>
</evidence>
<evidence type="ECO:0000256" key="13">
    <source>
        <dbReference type="ARBA" id="ARBA00022741"/>
    </source>
</evidence>
<keyword evidence="20 31" id="KW-0333">Golgi apparatus</keyword>
<dbReference type="UniPathway" id="UPA00378"/>
<evidence type="ECO:0000256" key="7">
    <source>
        <dbReference type="ARBA" id="ARBA00007706"/>
    </source>
</evidence>
<dbReference type="FunFam" id="2.170.190.11:FF:000010">
    <property type="entry name" value="Molybdopterin molybdenumtransferase"/>
    <property type="match status" value="1"/>
</dbReference>
<evidence type="ECO:0000256" key="22">
    <source>
        <dbReference type="ARBA" id="ARBA00023150"/>
    </source>
</evidence>
<evidence type="ECO:0000256" key="20">
    <source>
        <dbReference type="ARBA" id="ARBA00023034"/>
    </source>
</evidence>
<dbReference type="CDD" id="cd00218">
    <property type="entry name" value="GlcAT-I"/>
    <property type="match status" value="1"/>
</dbReference>
<dbReference type="InterPro" id="IPR036425">
    <property type="entry name" value="MoaB/Mog-like_dom_sf"/>
</dbReference>
<dbReference type="GO" id="GO:0072579">
    <property type="term" value="P:glycine receptor clustering"/>
    <property type="evidence" value="ECO:0007669"/>
    <property type="project" value="TreeGrafter"/>
</dbReference>
<comment type="similarity">
    <text evidence="7 31">Belongs to the glycosyltransferase 43 family.</text>
</comment>
<dbReference type="InterPro" id="IPR029044">
    <property type="entry name" value="Nucleotide-diphossugar_trans"/>
</dbReference>
<evidence type="ECO:0000256" key="26">
    <source>
        <dbReference type="ARBA" id="ARBA00047979"/>
    </source>
</evidence>
<dbReference type="SMART" id="SM00852">
    <property type="entry name" value="MoCF_biosynth"/>
    <property type="match status" value="2"/>
</dbReference>
<keyword evidence="19" id="KW-1133">Transmembrane helix</keyword>
<dbReference type="InterPro" id="IPR036135">
    <property type="entry name" value="MoeA_linker/N_sf"/>
</dbReference>
<dbReference type="Gene3D" id="3.90.105.10">
    <property type="entry name" value="Molybdopterin biosynthesis moea protein, domain 2"/>
    <property type="match status" value="1"/>
</dbReference>
<evidence type="ECO:0000256" key="21">
    <source>
        <dbReference type="ARBA" id="ARBA00023136"/>
    </source>
</evidence>
<evidence type="ECO:0000256" key="17">
    <source>
        <dbReference type="ARBA" id="ARBA00022912"/>
    </source>
</evidence>
<dbReference type="InterPro" id="IPR005110">
    <property type="entry name" value="MoeA_linker/N"/>
</dbReference>
<evidence type="ECO:0000256" key="9">
    <source>
        <dbReference type="ARBA" id="ARBA00022505"/>
    </source>
</evidence>
<evidence type="ECO:0000256" key="15">
    <source>
        <dbReference type="ARBA" id="ARBA00022840"/>
    </source>
</evidence>
<dbReference type="Gene3D" id="2.40.340.10">
    <property type="entry name" value="MoeA, C-terminal, domain IV"/>
    <property type="match status" value="1"/>
</dbReference>
<comment type="cofactor">
    <cofactor evidence="1 29 31">
        <name>Mn(2+)</name>
        <dbReference type="ChEBI" id="CHEBI:29035"/>
    </cofactor>
</comment>
<evidence type="ECO:0000256" key="18">
    <source>
        <dbReference type="ARBA" id="ARBA00022968"/>
    </source>
</evidence>
<keyword evidence="35" id="KW-1185">Reference proteome</keyword>
<evidence type="ECO:0000256" key="12">
    <source>
        <dbReference type="ARBA" id="ARBA00022723"/>
    </source>
</evidence>
<dbReference type="GO" id="GO:0030425">
    <property type="term" value="C:dendrite"/>
    <property type="evidence" value="ECO:0007669"/>
    <property type="project" value="TreeGrafter"/>
</dbReference>
<keyword evidence="11" id="KW-0812">Transmembrane</keyword>
<evidence type="ECO:0000256" key="25">
    <source>
        <dbReference type="ARBA" id="ARBA00023268"/>
    </source>
</evidence>
<dbReference type="EMBL" id="AXCN02000331">
    <property type="status" value="NOT_ANNOTATED_CDS"/>
    <property type="molecule type" value="Genomic_DNA"/>
</dbReference>
<protein>
    <recommendedName>
        <fullName evidence="31">Galactosylgalactosylxylosylprotein 3-beta-glucuronosyltransferase</fullName>
        <ecNumber evidence="31">2.4.1.135</ecNumber>
    </recommendedName>
</protein>
<evidence type="ECO:0000256" key="8">
    <source>
        <dbReference type="ARBA" id="ARBA00008339"/>
    </source>
</evidence>
<dbReference type="Gene3D" id="3.90.550.10">
    <property type="entry name" value="Spore Coat Polysaccharide Biosynthesis Protein SpsA, Chain A"/>
    <property type="match status" value="1"/>
</dbReference>
<dbReference type="InterPro" id="IPR036688">
    <property type="entry name" value="MoeA_C_domain_IV_sf"/>
</dbReference>
<dbReference type="GO" id="GO:0097112">
    <property type="term" value="P:gamma-aminobutyric acid receptor clustering"/>
    <property type="evidence" value="ECO:0007669"/>
    <property type="project" value="TreeGrafter"/>
</dbReference>
<evidence type="ECO:0000256" key="30">
    <source>
        <dbReference type="PIRSR" id="PIRSR605027-4"/>
    </source>
</evidence>
<dbReference type="CDD" id="cd00886">
    <property type="entry name" value="MogA_MoaB"/>
    <property type="match status" value="1"/>
</dbReference>
<dbReference type="GO" id="GO:0098970">
    <property type="term" value="P:postsynaptic neurotransmitter receptor diffusion trapping"/>
    <property type="evidence" value="ECO:0007669"/>
    <property type="project" value="TreeGrafter"/>
</dbReference>
<name>A0A182QDS5_9DIPT</name>
<dbReference type="FunFam" id="3.90.550.10:FF:000044">
    <property type="entry name" value="Galactosylgalactosylxylosylprotein 3-beta-glucuronosyltransferase"/>
    <property type="match status" value="1"/>
</dbReference>
<evidence type="ECO:0000256" key="11">
    <source>
        <dbReference type="ARBA" id="ARBA00022692"/>
    </source>
</evidence>
<keyword evidence="9" id="KW-0500">Molybdenum</keyword>
<evidence type="ECO:0000256" key="16">
    <source>
        <dbReference type="ARBA" id="ARBA00022842"/>
    </source>
</evidence>
<dbReference type="NCBIfam" id="TIGR00177">
    <property type="entry name" value="molyb_syn"/>
    <property type="match status" value="2"/>
</dbReference>
<feature type="binding site" evidence="29">
    <location>
        <position position="834"/>
    </location>
    <ligand>
        <name>Mn(2+)</name>
        <dbReference type="ChEBI" id="CHEBI:29035"/>
    </ligand>
</feature>
<dbReference type="GO" id="GO:0061599">
    <property type="term" value="F:molybdopterin molybdotransferase activity"/>
    <property type="evidence" value="ECO:0007669"/>
    <property type="project" value="TreeGrafter"/>
</dbReference>
<dbReference type="GO" id="GO:0005524">
    <property type="term" value="F:ATP binding"/>
    <property type="evidence" value="ECO:0007669"/>
    <property type="project" value="UniProtKB-KW"/>
</dbReference>
<dbReference type="Gene3D" id="3.40.980.10">
    <property type="entry name" value="MoaB/Mog-like domain"/>
    <property type="match status" value="2"/>
</dbReference>
<sequence length="976" mass="107163">MGKKKVARAAAGKVFLLPMAIARKKGSTVLLHCQAGISRSATIAIAYVMRYKGLSLLEAYQLVKLARPIISPNLNFMGQLLELEQNLIADVSDSCADSKGADTSGPHLISLIKQSLKTDTVNYLLIPDEELLIKQSLIYACDVLKVRAVFTTGGTGFATRDVTPEATRAVITKEAPQLALAMTLCSLEKTKFAVLSRAVCGVRNKTLIVNFPGSKKAVGECFQSIVDVLPHIFNLLNDGEIERVRETHRKVQAEGSVETTHEVYHVCPHATGKGGDDRNSPFPLVSVDEALRQILGSIPTTAASKKQLSRVNIPPFRASIKDGYALKSVGGTGMKKVIGYVSAGDAIVQTNFTIDECFKINTGAPVPVHADAVIQIEDTKLVSRENDYETMVQILSEPTASLDIRPVGSDLRMSEEVFQYRFPLDACQRALLAAIGEQVSVVKLKVAILSTGDELLHPYDTSATTDAGTQEGKIYDSNTTMLVSLVRQFGFSEDQCEIQQRVVKDDFESLKKEIESLTGTVHIIICTGGVSMGDKDFVKPVLTALNYELVFGRVNMKPGKPCTYGNSEVTKFFGLPGNPVSAFVTFHLFALPALRQYLATINETAPHLGKLSLPMVNVELMDEKYELDPRPEYARASITSRNGKLLASITGGQISSRLKSTIEADVLLALPPRTETKSCITAGTVLKASEYGAESWAADQGRDAFLPNRKGPTIYAVTPTYSRPVQKAELTRLSHVIRLVPNVFWVIVEDASQTSTLVANLLKRSGLKSRSVQLFAKTPTNFKLQGKDPNWLKPRGVEQRNTALKWIREHLKQATQSNSDDESTHSVVYFMDDDNTYSTELFDEISKIERGKVGVWPVGLVGGLMVEKPVLNRDGLVLGFNSAWKPERPFPLDMAGFAISSDLLLENPQAQFSYEVERGYQESEILRHLTIAHDMQPLANQCRDVLVWHTRTETPKLDAEKALQKSGKKSNDGMEV</sequence>
<dbReference type="Gene3D" id="3.90.190.10">
    <property type="entry name" value="Protein tyrosine phosphatase superfamily"/>
    <property type="match status" value="1"/>
</dbReference>
<comment type="similarity">
    <text evidence="6">In the N-terminal section; belongs to the MoaB/Mog family.</text>
</comment>
<dbReference type="InterPro" id="IPR005027">
    <property type="entry name" value="Glyco_trans_43"/>
</dbReference>
<dbReference type="Pfam" id="PF03360">
    <property type="entry name" value="Glyco_transf_43"/>
    <property type="match status" value="1"/>
</dbReference>
<evidence type="ECO:0000256" key="27">
    <source>
        <dbReference type="PIRSR" id="PIRSR605027-1"/>
    </source>
</evidence>
<dbReference type="SMART" id="SM00195">
    <property type="entry name" value="DSPc"/>
    <property type="match status" value="1"/>
</dbReference>
<evidence type="ECO:0000256" key="23">
    <source>
        <dbReference type="ARBA" id="ARBA00023180"/>
    </source>
</evidence>
<dbReference type="GO" id="GO:0099634">
    <property type="term" value="C:postsynaptic specialization membrane"/>
    <property type="evidence" value="ECO:0007669"/>
    <property type="project" value="GOC"/>
</dbReference>
<dbReference type="GO" id="GO:0007529">
    <property type="term" value="P:establishment of synaptic specificity at neuromuscular junction"/>
    <property type="evidence" value="ECO:0007669"/>
    <property type="project" value="TreeGrafter"/>
</dbReference>
<evidence type="ECO:0000256" key="14">
    <source>
        <dbReference type="ARBA" id="ARBA00022801"/>
    </source>
</evidence>
<dbReference type="InterPro" id="IPR038987">
    <property type="entry name" value="MoeA-like"/>
</dbReference>
<proteinExistence type="inferred from homology"/>
<feature type="binding site" evidence="28">
    <location>
        <begin position="719"/>
        <end position="721"/>
    </location>
    <ligand>
        <name>UDP-alpha-D-glucuronate</name>
        <dbReference type="ChEBI" id="CHEBI:58052"/>
    </ligand>
</feature>
<keyword evidence="13" id="KW-0547">Nucleotide-binding</keyword>
<dbReference type="Gene3D" id="2.170.190.11">
    <property type="entry name" value="Molybdopterin biosynthesis moea protein, domain 3"/>
    <property type="match status" value="1"/>
</dbReference>
<comment type="catalytic activity">
    <reaction evidence="26 31">
        <text>3-O-(beta-D-galactosyl-(1-&gt;3)-beta-D-galactosyl-(1-&gt;4)-beta-D-xylosyl)-L-seryl-[protein] + UDP-alpha-D-glucuronate = 3-O-(beta-D-GlcA-(1-&gt;3)-beta-D-Gal-(1-&gt;3)-beta-D-Gal-(1-&gt;4)-beta-D-Xyl)-L-seryl-[protein] + UDP + H(+)</text>
        <dbReference type="Rhea" id="RHEA:24168"/>
        <dbReference type="Rhea" id="RHEA-COMP:12571"/>
        <dbReference type="Rhea" id="RHEA-COMP:12573"/>
        <dbReference type="ChEBI" id="CHEBI:15378"/>
        <dbReference type="ChEBI" id="CHEBI:58052"/>
        <dbReference type="ChEBI" id="CHEBI:58223"/>
        <dbReference type="ChEBI" id="CHEBI:132090"/>
        <dbReference type="ChEBI" id="CHEBI:132093"/>
        <dbReference type="EC" id="2.4.1.135"/>
    </reaction>
</comment>
<evidence type="ECO:0000313" key="35">
    <source>
        <dbReference type="Proteomes" id="UP000075886"/>
    </source>
</evidence>
<evidence type="ECO:0000313" key="34">
    <source>
        <dbReference type="EnsemblMetazoa" id="AFAF008127-PA"/>
    </source>
</evidence>
<organism evidence="34 35">
    <name type="scientific">Anopheles farauti</name>
    <dbReference type="NCBI Taxonomy" id="69004"/>
    <lineage>
        <taxon>Eukaryota</taxon>
        <taxon>Metazoa</taxon>
        <taxon>Ecdysozoa</taxon>
        <taxon>Arthropoda</taxon>
        <taxon>Hexapoda</taxon>
        <taxon>Insecta</taxon>
        <taxon>Pterygota</taxon>
        <taxon>Neoptera</taxon>
        <taxon>Endopterygota</taxon>
        <taxon>Diptera</taxon>
        <taxon>Nematocera</taxon>
        <taxon>Culicoidea</taxon>
        <taxon>Culicidae</taxon>
        <taxon>Anophelinae</taxon>
        <taxon>Anopheles</taxon>
    </lineage>
</organism>
<keyword evidence="14" id="KW-0378">Hydrolase</keyword>
<evidence type="ECO:0000259" key="33">
    <source>
        <dbReference type="PROSITE" id="PS50056"/>
    </source>
</evidence>
<dbReference type="SUPFAM" id="SSF53448">
    <property type="entry name" value="Nucleotide-diphospho-sugar transferases"/>
    <property type="match status" value="1"/>
</dbReference>
<evidence type="ECO:0000256" key="24">
    <source>
        <dbReference type="ARBA" id="ARBA00023211"/>
    </source>
</evidence>
<comment type="pathway">
    <text evidence="4 31">Protein modification; protein glycosylation.</text>
</comment>
<dbReference type="InterPro" id="IPR000340">
    <property type="entry name" value="Dual-sp_phosphatase_cat-dom"/>
</dbReference>
<dbReference type="InterPro" id="IPR005111">
    <property type="entry name" value="MoeA_C_domain_IV"/>
</dbReference>
<evidence type="ECO:0000256" key="2">
    <source>
        <dbReference type="ARBA" id="ARBA00001946"/>
    </source>
</evidence>
<keyword evidence="22" id="KW-0501">Molybdenum cofactor biosynthesis</keyword>
<feature type="binding site" evidence="28">
    <location>
        <position position="800"/>
    </location>
    <ligand>
        <name>UDP-alpha-D-glucuronate</name>
        <dbReference type="ChEBI" id="CHEBI:58052"/>
    </ligand>
</feature>
<dbReference type="GO" id="GO:0005829">
    <property type="term" value="C:cytosol"/>
    <property type="evidence" value="ECO:0007669"/>
    <property type="project" value="TreeGrafter"/>
</dbReference>
<dbReference type="STRING" id="69004.A0A182QDS5"/>
<dbReference type="InterPro" id="IPR020422">
    <property type="entry name" value="TYR_PHOSPHATASE_DUAL_dom"/>
</dbReference>
<feature type="domain" description="Tyrosine-protein phosphatase" evidence="32">
    <location>
        <begin position="1"/>
        <end position="89"/>
    </location>
</feature>